<dbReference type="STRING" id="398512.Bccel_5114"/>
<evidence type="ECO:0000313" key="8">
    <source>
        <dbReference type="Proteomes" id="UP000036923"/>
    </source>
</evidence>
<evidence type="ECO:0000256" key="3">
    <source>
        <dbReference type="ARBA" id="ARBA00022908"/>
    </source>
</evidence>
<dbReference type="RefSeq" id="WP_036943462.1">
    <property type="nucleotide sequence ID" value="NZ_JQKC01000021.1"/>
</dbReference>
<dbReference type="InterPro" id="IPR022357">
    <property type="entry name" value="MIP_CS"/>
</dbReference>
<reference evidence="8" key="1">
    <citation type="submission" date="2015-07" db="EMBL/GenBank/DDBJ databases">
        <title>Near-Complete Genome Sequence of the Cellulolytic Bacterium Bacteroides (Pseudobacteroides) cellulosolvens ATCC 35603.</title>
        <authorList>
            <person name="Dassa B."/>
            <person name="Utturkar S.M."/>
            <person name="Klingeman D.M."/>
            <person name="Hurt R.A."/>
            <person name="Keller M."/>
            <person name="Xu J."/>
            <person name="Reddy Y.H.K."/>
            <person name="Borovok I."/>
            <person name="Grinberg I.R."/>
            <person name="Lamed R."/>
            <person name="Zhivin O."/>
            <person name="Bayer E.A."/>
            <person name="Brown S.D."/>
        </authorList>
    </citation>
    <scope>NUCLEOTIDE SEQUENCE [LARGE SCALE GENOMIC DNA]</scope>
    <source>
        <strain evidence="8">DSM 2933</strain>
    </source>
</reference>
<evidence type="ECO:0000256" key="2">
    <source>
        <dbReference type="ARBA" id="ARBA00008857"/>
    </source>
</evidence>
<gene>
    <name evidence="7" type="ORF">Bccel_5114</name>
</gene>
<dbReference type="SUPFAM" id="SSF56349">
    <property type="entry name" value="DNA breaking-rejoining enzymes"/>
    <property type="match status" value="1"/>
</dbReference>
<dbReference type="PANTHER" id="PTHR30349:SF41">
    <property type="entry name" value="INTEGRASE_RECOMBINASE PROTEIN MJ0367-RELATED"/>
    <property type="match status" value="1"/>
</dbReference>
<dbReference type="InterPro" id="IPR013762">
    <property type="entry name" value="Integrase-like_cat_sf"/>
</dbReference>
<comment type="caution">
    <text evidence="7">The sequence shown here is derived from an EMBL/GenBank/DDBJ whole genome shotgun (WGS) entry which is preliminary data.</text>
</comment>
<comment type="similarity">
    <text evidence="2">Belongs to the 'phage' integrase family.</text>
</comment>
<keyword evidence="4" id="KW-0238">DNA-binding</keyword>
<keyword evidence="5" id="KW-0233">DNA recombination</keyword>
<dbReference type="PROSITE" id="PS51898">
    <property type="entry name" value="TYR_RECOMBINASE"/>
    <property type="match status" value="1"/>
</dbReference>
<dbReference type="InterPro" id="IPR004107">
    <property type="entry name" value="Integrase_SAM-like_N"/>
</dbReference>
<dbReference type="PATRIC" id="fig|398512.5.peg.5355"/>
<name>A0A0L6JWN1_9FIRM</name>
<comment type="function">
    <text evidence="1">Site-specific tyrosine recombinase, which acts by catalyzing the cutting and rejoining of the recombining DNA molecules.</text>
</comment>
<dbReference type="PROSITE" id="PS00221">
    <property type="entry name" value="MIP"/>
    <property type="match status" value="1"/>
</dbReference>
<dbReference type="CDD" id="cd01189">
    <property type="entry name" value="INT_ICEBs1_C_like"/>
    <property type="match status" value="1"/>
</dbReference>
<feature type="domain" description="Tyr recombinase" evidence="6">
    <location>
        <begin position="246"/>
        <end position="458"/>
    </location>
</feature>
<dbReference type="PANTHER" id="PTHR30349">
    <property type="entry name" value="PHAGE INTEGRASE-RELATED"/>
    <property type="match status" value="1"/>
</dbReference>
<dbReference type="InterPro" id="IPR011010">
    <property type="entry name" value="DNA_brk_join_enz"/>
</dbReference>
<dbReference type="InterPro" id="IPR050090">
    <property type="entry name" value="Tyrosine_recombinase_XerCD"/>
</dbReference>
<dbReference type="InterPro" id="IPR010998">
    <property type="entry name" value="Integrase_recombinase_N"/>
</dbReference>
<dbReference type="Pfam" id="PF14659">
    <property type="entry name" value="Phage_int_SAM_3"/>
    <property type="match status" value="1"/>
</dbReference>
<dbReference type="Proteomes" id="UP000036923">
    <property type="component" value="Unassembled WGS sequence"/>
</dbReference>
<dbReference type="GO" id="GO:0006310">
    <property type="term" value="P:DNA recombination"/>
    <property type="evidence" value="ECO:0007669"/>
    <property type="project" value="UniProtKB-KW"/>
</dbReference>
<dbReference type="AlphaFoldDB" id="A0A0L6JWN1"/>
<evidence type="ECO:0000313" key="7">
    <source>
        <dbReference type="EMBL" id="KNY29837.1"/>
    </source>
</evidence>
<dbReference type="Gene3D" id="1.10.150.130">
    <property type="match status" value="1"/>
</dbReference>
<keyword evidence="8" id="KW-1185">Reference proteome</keyword>
<evidence type="ECO:0000256" key="1">
    <source>
        <dbReference type="ARBA" id="ARBA00003283"/>
    </source>
</evidence>
<evidence type="ECO:0000256" key="5">
    <source>
        <dbReference type="ARBA" id="ARBA00023172"/>
    </source>
</evidence>
<organism evidence="7 8">
    <name type="scientific">Pseudobacteroides cellulosolvens ATCC 35603 = DSM 2933</name>
    <dbReference type="NCBI Taxonomy" id="398512"/>
    <lineage>
        <taxon>Bacteria</taxon>
        <taxon>Bacillati</taxon>
        <taxon>Bacillota</taxon>
        <taxon>Clostridia</taxon>
        <taxon>Eubacteriales</taxon>
        <taxon>Oscillospiraceae</taxon>
        <taxon>Pseudobacteroides</taxon>
    </lineage>
</organism>
<dbReference type="EMBL" id="LGTC01000001">
    <property type="protein sequence ID" value="KNY29837.1"/>
    <property type="molecule type" value="Genomic_DNA"/>
</dbReference>
<proteinExistence type="inferred from homology"/>
<evidence type="ECO:0000256" key="4">
    <source>
        <dbReference type="ARBA" id="ARBA00023125"/>
    </source>
</evidence>
<accession>A0A0L6JWN1</accession>
<dbReference type="InterPro" id="IPR002104">
    <property type="entry name" value="Integrase_catalytic"/>
</dbReference>
<evidence type="ECO:0000259" key="6">
    <source>
        <dbReference type="PROSITE" id="PS51898"/>
    </source>
</evidence>
<dbReference type="GO" id="GO:0003677">
    <property type="term" value="F:DNA binding"/>
    <property type="evidence" value="ECO:0007669"/>
    <property type="project" value="UniProtKB-KW"/>
</dbReference>
<protein>
    <submittedName>
        <fullName evidence="7">Integrase family protein</fullName>
    </submittedName>
</protein>
<keyword evidence="3" id="KW-0229">DNA integration</keyword>
<dbReference type="eggNOG" id="COG0582">
    <property type="taxonomic scope" value="Bacteria"/>
</dbReference>
<sequence length="474" mass="54436">MASIRQRGKNSYLITVSCGYDSNDKKLFKQKTIKRPEGMTDRQWDKEINKIATEFELSVQNGDYYESSKFTLSDFINKWLSEHGKNLENKTYYRYESMLKGRVTEALGHLKLDQLKPLHLLDFYRNLQENGIREDTKYIAKPELQKTIDDRKLELTNLASSANISVKTLNGILSGNTTIVARRISNALKVKFDKIFVPASDPKPLSSRTILHYHRVISVMLNDAYRWGMIKENPCLKVQPPKVKSKEMECLNEEGFTNLYECLLTEPIREQAIIMLALMTGCRRGELAALQWEHVDLDNGIIHIKQAAEYTPATGIKIKQPKTHSSIRKIAIPKSLVQTLKQYKVWQLEQKVKLGTLWQKEEKEKQGELWKDPEWLFTTIDGYIMHVDTLTETFKKFLKRHNLPNIRLHDLRHTAATMLIHSGLNIRAVASRLGHANPSVTLAVYSHALQSADREAANVMESLITKNTASEKQA</sequence>
<dbReference type="GO" id="GO:0015074">
    <property type="term" value="P:DNA integration"/>
    <property type="evidence" value="ECO:0007669"/>
    <property type="project" value="UniProtKB-KW"/>
</dbReference>
<dbReference type="Gene3D" id="1.10.443.10">
    <property type="entry name" value="Intergrase catalytic core"/>
    <property type="match status" value="1"/>
</dbReference>
<dbReference type="Pfam" id="PF00589">
    <property type="entry name" value="Phage_integrase"/>
    <property type="match status" value="1"/>
</dbReference>